<feature type="transmembrane region" description="Helical" evidence="2">
    <location>
        <begin position="6"/>
        <end position="21"/>
    </location>
</feature>
<protein>
    <submittedName>
        <fullName evidence="3">Uncharacterized protein</fullName>
    </submittedName>
</protein>
<feature type="transmembrane region" description="Helical" evidence="2">
    <location>
        <begin position="42"/>
        <end position="63"/>
    </location>
</feature>
<feature type="compositionally biased region" description="Basic and acidic residues" evidence="1">
    <location>
        <begin position="254"/>
        <end position="265"/>
    </location>
</feature>
<evidence type="ECO:0000256" key="2">
    <source>
        <dbReference type="SAM" id="Phobius"/>
    </source>
</evidence>
<dbReference type="RefSeq" id="WP_344431098.1">
    <property type="nucleotide sequence ID" value="NZ_BAAANN010000056.1"/>
</dbReference>
<comment type="caution">
    <text evidence="3">The sequence shown here is derived from an EMBL/GenBank/DDBJ whole genome shotgun (WGS) entry which is preliminary data.</text>
</comment>
<keyword evidence="2" id="KW-1133">Transmembrane helix</keyword>
<keyword evidence="2" id="KW-0472">Membrane</keyword>
<dbReference type="Proteomes" id="UP001501116">
    <property type="component" value="Unassembled WGS sequence"/>
</dbReference>
<feature type="region of interest" description="Disordered" evidence="1">
    <location>
        <begin position="244"/>
        <end position="268"/>
    </location>
</feature>
<gene>
    <name evidence="3" type="ORF">GCM10009754_81450</name>
</gene>
<keyword evidence="4" id="KW-1185">Reference proteome</keyword>
<keyword evidence="2" id="KW-0812">Transmembrane</keyword>
<evidence type="ECO:0000256" key="1">
    <source>
        <dbReference type="SAM" id="MobiDB-lite"/>
    </source>
</evidence>
<name>A0ABP5E4U2_9PSEU</name>
<organism evidence="3 4">
    <name type="scientific">Amycolatopsis minnesotensis</name>
    <dbReference type="NCBI Taxonomy" id="337894"/>
    <lineage>
        <taxon>Bacteria</taxon>
        <taxon>Bacillati</taxon>
        <taxon>Actinomycetota</taxon>
        <taxon>Actinomycetes</taxon>
        <taxon>Pseudonocardiales</taxon>
        <taxon>Pseudonocardiaceae</taxon>
        <taxon>Amycolatopsis</taxon>
    </lineage>
</organism>
<reference evidence="4" key="1">
    <citation type="journal article" date="2019" name="Int. J. Syst. Evol. Microbiol.">
        <title>The Global Catalogue of Microorganisms (GCM) 10K type strain sequencing project: providing services to taxonomists for standard genome sequencing and annotation.</title>
        <authorList>
            <consortium name="The Broad Institute Genomics Platform"/>
            <consortium name="The Broad Institute Genome Sequencing Center for Infectious Disease"/>
            <person name="Wu L."/>
            <person name="Ma J."/>
        </authorList>
    </citation>
    <scope>NUCLEOTIDE SEQUENCE [LARGE SCALE GENOMIC DNA]</scope>
    <source>
        <strain evidence="4">JCM 14545</strain>
    </source>
</reference>
<dbReference type="EMBL" id="BAAANN010000056">
    <property type="protein sequence ID" value="GAA1990732.1"/>
    <property type="molecule type" value="Genomic_DNA"/>
</dbReference>
<feature type="transmembrane region" description="Helical" evidence="2">
    <location>
        <begin position="102"/>
        <end position="120"/>
    </location>
</feature>
<sequence>MTTLGFGLLIGALWALVVCCRRQVTRMAPERPRDNPGLRYHLCAYGVLYLIPITTAASLYWLLSVYLELFGGSADIGWLTGLQHFFEAVSKFFSDNLKLSEFAVFAVLIGVYLLTCLLLARRRGTPSAGRGWRFRVSSALGRGTEWYSRYSGPAAAGLATLAAFTLFGMQAGAPTTNLHLRLKVAQDGYAEVTRAVEADLSHRVATNLYGKVYAAFPKPYQDALDKQGSLGGTVDSVRERAATAKSVHGVSEPSVEKTVAEETAKTQRTSNLATDLRVGTTGRADTPEATQEQLDAAREALSRQQQPGIDLVADSRKKVTLQVEKVAGERILAVTKPLTEAVPIMEPLLQAFAEAADKTLQDKVARAYDRLLAIVLKNPADLGAAADREARSIVDGTDVGKPVADATPHATRTADALVATLSTLDANRALVETRVAEKVAATPRPEMKLPSLRELPLRLPNLGPETYRLPPGSLYRYGLGGYRGYTPPDTYRIPPRILERPRYVPKPRVVVPRIFIPR</sequence>
<evidence type="ECO:0000313" key="4">
    <source>
        <dbReference type="Proteomes" id="UP001501116"/>
    </source>
</evidence>
<accession>A0ABP5E4U2</accession>
<proteinExistence type="predicted"/>
<evidence type="ECO:0000313" key="3">
    <source>
        <dbReference type="EMBL" id="GAA1990732.1"/>
    </source>
</evidence>